<evidence type="ECO:0000313" key="1">
    <source>
        <dbReference type="EMBL" id="CDH52503.1"/>
    </source>
</evidence>
<dbReference type="EMBL" id="CBTN010000013">
    <property type="protein sequence ID" value="CDH52503.1"/>
    <property type="molecule type" value="Genomic_DNA"/>
</dbReference>
<gene>
    <name evidence="1" type="ORF">LCOR_03968.1</name>
</gene>
<comment type="caution">
    <text evidence="1">The sequence shown here is derived from an EMBL/GenBank/DDBJ whole genome shotgun (WGS) entry which is preliminary data.</text>
</comment>
<name>A0A068RQR2_9FUNG</name>
<keyword evidence="2" id="KW-1185">Reference proteome</keyword>
<organism evidence="1 2">
    <name type="scientific">Lichtheimia corymbifera JMRC:FSU:9682</name>
    <dbReference type="NCBI Taxonomy" id="1263082"/>
    <lineage>
        <taxon>Eukaryota</taxon>
        <taxon>Fungi</taxon>
        <taxon>Fungi incertae sedis</taxon>
        <taxon>Mucoromycota</taxon>
        <taxon>Mucoromycotina</taxon>
        <taxon>Mucoromycetes</taxon>
        <taxon>Mucorales</taxon>
        <taxon>Lichtheimiaceae</taxon>
        <taxon>Lichtheimia</taxon>
    </lineage>
</organism>
<dbReference type="AlphaFoldDB" id="A0A068RQR2"/>
<dbReference type="Proteomes" id="UP000027586">
    <property type="component" value="Unassembled WGS sequence"/>
</dbReference>
<dbReference type="VEuPathDB" id="FungiDB:LCOR_03968.1"/>
<evidence type="ECO:0000313" key="2">
    <source>
        <dbReference type="Proteomes" id="UP000027586"/>
    </source>
</evidence>
<protein>
    <submittedName>
        <fullName evidence="1">Uncharacterized protein</fullName>
    </submittedName>
</protein>
<accession>A0A068RQR2</accession>
<sequence>MYRSSIFELAHGYNGPAALPRHPANEPIQLSSVMLLGYTVRMDHANLLKSGTYTKFKPALLCIVMFEVHTFQRDPKDREKENTISIDAFLRSILSIKLTQNDPKTTNQALQPPSGGSFHSTFFDGSVTTVVASIDFSSIAVSLALELIESKEKIDPSKM</sequence>
<reference evidence="1" key="1">
    <citation type="submission" date="2013-08" db="EMBL/GenBank/DDBJ databases">
        <title>Gene expansion shapes genome architecture in the human pathogen Lichtheimia corymbifera: an evolutionary genomics analysis in the ancient terrestrial Mucorales (Mucoromycotina).</title>
        <authorList>
            <person name="Schwartze V.U."/>
            <person name="Winter S."/>
            <person name="Shelest E."/>
            <person name="Marcet-Houben M."/>
            <person name="Horn F."/>
            <person name="Wehner S."/>
            <person name="Hoffmann K."/>
            <person name="Riege K."/>
            <person name="Sammeth M."/>
            <person name="Nowrousian M."/>
            <person name="Valiante V."/>
            <person name="Linde J."/>
            <person name="Jacobsen I.D."/>
            <person name="Marz M."/>
            <person name="Brakhage A.A."/>
            <person name="Gabaldon T."/>
            <person name="Bocker S."/>
            <person name="Voigt K."/>
        </authorList>
    </citation>
    <scope>NUCLEOTIDE SEQUENCE [LARGE SCALE GENOMIC DNA]</scope>
    <source>
        <strain evidence="1">FSU 9682</strain>
    </source>
</reference>
<proteinExistence type="predicted"/>